<dbReference type="OrthoDB" id="3193269at2"/>
<keyword evidence="3" id="KW-1185">Reference proteome</keyword>
<name>A0A1N7L6Z9_9PROT</name>
<organism evidence="2 3">
    <name type="scientific">Insolitispirillum peregrinum</name>
    <dbReference type="NCBI Taxonomy" id="80876"/>
    <lineage>
        <taxon>Bacteria</taxon>
        <taxon>Pseudomonadati</taxon>
        <taxon>Pseudomonadota</taxon>
        <taxon>Alphaproteobacteria</taxon>
        <taxon>Rhodospirillales</taxon>
        <taxon>Novispirillaceae</taxon>
        <taxon>Insolitispirillum</taxon>
    </lineage>
</organism>
<dbReference type="Proteomes" id="UP000185678">
    <property type="component" value="Unassembled WGS sequence"/>
</dbReference>
<proteinExistence type="predicted"/>
<dbReference type="AlphaFoldDB" id="A0A1N7L6Z9"/>
<accession>A0A1N7L6Z9</accession>
<evidence type="ECO:0000259" key="1">
    <source>
        <dbReference type="Pfam" id="PF09848"/>
    </source>
</evidence>
<dbReference type="Pfam" id="PF09848">
    <property type="entry name" value="SLFN-g3_helicase"/>
    <property type="match status" value="1"/>
</dbReference>
<dbReference type="InterPro" id="IPR018647">
    <property type="entry name" value="SLFN_3-like_DNA/RNA_helicase"/>
</dbReference>
<dbReference type="STRING" id="80876.SAMN05421779_103148"/>
<reference evidence="2 3" key="1">
    <citation type="submission" date="2017-01" db="EMBL/GenBank/DDBJ databases">
        <authorList>
            <person name="Mah S.A."/>
            <person name="Swanson W.J."/>
            <person name="Moy G.W."/>
            <person name="Vacquier V.D."/>
        </authorList>
    </citation>
    <scope>NUCLEOTIDE SEQUENCE [LARGE SCALE GENOMIC DNA]</scope>
    <source>
        <strain evidence="2 3">DSM 11589</strain>
    </source>
</reference>
<dbReference type="InterPro" id="IPR027417">
    <property type="entry name" value="P-loop_NTPase"/>
</dbReference>
<evidence type="ECO:0000313" key="3">
    <source>
        <dbReference type="Proteomes" id="UP000185678"/>
    </source>
</evidence>
<dbReference type="RefSeq" id="WP_076399790.1">
    <property type="nucleotide sequence ID" value="NZ_FTOA01000003.1"/>
</dbReference>
<dbReference type="EMBL" id="FTOA01000003">
    <property type="protein sequence ID" value="SIS69576.1"/>
    <property type="molecule type" value="Genomic_DNA"/>
</dbReference>
<gene>
    <name evidence="2" type="ORF">SAMN05421779_103148</name>
</gene>
<feature type="domain" description="Schlafen group 3-like DNA/RNA helicase" evidence="1">
    <location>
        <begin position="234"/>
        <end position="622"/>
    </location>
</feature>
<evidence type="ECO:0000313" key="2">
    <source>
        <dbReference type="EMBL" id="SIS69576.1"/>
    </source>
</evidence>
<sequence>MATSYYRASLVKFCRQSDDEIVGALTKAHAFSLEQNQRDAWYFQIKFLKEAMQDFSDGEIYFEFVIPRMGKRVDCVILYQNIIFVIEFKVGADSFGGYGIEQVHDYALDLKNFHRGSHQAAIVPILIATRTDRSSGEIHFAADSVACPVCVGLAGFRSVIEESVALLPLQVLDCEGWAGSGYLPTPTIIEAAQALYQSHNVTDIARSDSGAQNLALTDACIAGIIADAKRRGRKAICFITGVPGAGKTLAGLNIATRRATEHSDEHAVFLSGNGPLVSVLREALVRDQVAREGLKKSDAARQVNAFIQNIHHFRDAYARDLSVPHEKVVVFDEAQRAWTREQASKFMQQKRGIAGFDQSEPEFLISVMDRHQDWCVIVCLIGGGQEINTGEAGLGEWLVALRDHFPHWDVHASSLLNERDYTVDAQARDMLEDPAVSKHGELHLSVSMRSFRAEALNGFVSALLNVQLSQAQEAYSALRPRYPLYVTRDLQQAREWLRAQARGSERYGLLASSGAARLRPEGIHVKTPITPEYWFLNDRSDVRSSFYLEEVGSEFDVQGLELDWACVAWDADLRARPDEWGMFKFSGTKWQNVQAEDRRRYLLNAYRVLLTRARQGMVIFVPQGDERDPTRLPCSYDGTYERLLEAGVQPLSV</sequence>
<dbReference type="Gene3D" id="3.40.50.300">
    <property type="entry name" value="P-loop containing nucleotide triphosphate hydrolases"/>
    <property type="match status" value="1"/>
</dbReference>
<protein>
    <submittedName>
        <fullName evidence="2">Uncharacterized conserved protein</fullName>
    </submittedName>
</protein>
<dbReference type="SUPFAM" id="SSF52540">
    <property type="entry name" value="P-loop containing nucleoside triphosphate hydrolases"/>
    <property type="match status" value="1"/>
</dbReference>